<protein>
    <submittedName>
        <fullName evidence="2">Uncharacterized protein</fullName>
    </submittedName>
</protein>
<dbReference type="OrthoDB" id="406965at2759"/>
<feature type="compositionally biased region" description="Polar residues" evidence="1">
    <location>
        <begin position="40"/>
        <end position="54"/>
    </location>
</feature>
<name>A0A2P6NV29_9EUKA</name>
<comment type="caution">
    <text evidence="2">The sequence shown here is derived from an EMBL/GenBank/DDBJ whole genome shotgun (WGS) entry which is preliminary data.</text>
</comment>
<evidence type="ECO:0000256" key="1">
    <source>
        <dbReference type="SAM" id="MobiDB-lite"/>
    </source>
</evidence>
<accession>A0A2P6NV29</accession>
<dbReference type="AlphaFoldDB" id="A0A2P6NV29"/>
<evidence type="ECO:0000313" key="2">
    <source>
        <dbReference type="EMBL" id="PRP87824.1"/>
    </source>
</evidence>
<gene>
    <name evidence="2" type="ORF">PROFUN_04298</name>
</gene>
<dbReference type="EMBL" id="MDYQ01000017">
    <property type="protein sequence ID" value="PRP87824.1"/>
    <property type="molecule type" value="Genomic_DNA"/>
</dbReference>
<proteinExistence type="predicted"/>
<reference evidence="2 3" key="1">
    <citation type="journal article" date="2018" name="Genome Biol. Evol.">
        <title>Multiple Roots of Fruiting Body Formation in Amoebozoa.</title>
        <authorList>
            <person name="Hillmann F."/>
            <person name="Forbes G."/>
            <person name="Novohradska S."/>
            <person name="Ferling I."/>
            <person name="Riege K."/>
            <person name="Groth M."/>
            <person name="Westermann M."/>
            <person name="Marz M."/>
            <person name="Spaller T."/>
            <person name="Winckler T."/>
            <person name="Schaap P."/>
            <person name="Glockner G."/>
        </authorList>
    </citation>
    <scope>NUCLEOTIDE SEQUENCE [LARGE SCALE GENOMIC DNA]</scope>
    <source>
        <strain evidence="2 3">Jena</strain>
    </source>
</reference>
<feature type="region of interest" description="Disordered" evidence="1">
    <location>
        <begin position="1"/>
        <end position="54"/>
    </location>
</feature>
<organism evidence="2 3">
    <name type="scientific">Planoprotostelium fungivorum</name>
    <dbReference type="NCBI Taxonomy" id="1890364"/>
    <lineage>
        <taxon>Eukaryota</taxon>
        <taxon>Amoebozoa</taxon>
        <taxon>Evosea</taxon>
        <taxon>Variosea</taxon>
        <taxon>Cavosteliida</taxon>
        <taxon>Cavosteliaceae</taxon>
        <taxon>Planoprotostelium</taxon>
    </lineage>
</organism>
<sequence>MTNSKRTHHQKDCSDKYTGSHNTHASHVISAAERSHFRLPNSNDDPSNYRNNNAATNQSVHTTIDNHLLSQSSSHSMSGGSLNTNAGYYVPAREVQARIEHKIDVAKENGDIHNERYRSFLKKAAGAYGIDQRTFNGYN</sequence>
<keyword evidence="3" id="KW-1185">Reference proteome</keyword>
<evidence type="ECO:0000313" key="3">
    <source>
        <dbReference type="Proteomes" id="UP000241769"/>
    </source>
</evidence>
<dbReference type="Proteomes" id="UP000241769">
    <property type="component" value="Unassembled WGS sequence"/>
</dbReference>
<dbReference type="InParanoid" id="A0A2P6NV29"/>